<dbReference type="WBParaSite" id="JU765_v2.g17756.t1">
    <property type="protein sequence ID" value="JU765_v2.g17756.t1"/>
    <property type="gene ID" value="JU765_v2.g17756"/>
</dbReference>
<accession>A0AC34QN43</accession>
<organism evidence="1 2">
    <name type="scientific">Panagrolaimus sp. JU765</name>
    <dbReference type="NCBI Taxonomy" id="591449"/>
    <lineage>
        <taxon>Eukaryota</taxon>
        <taxon>Metazoa</taxon>
        <taxon>Ecdysozoa</taxon>
        <taxon>Nematoda</taxon>
        <taxon>Chromadorea</taxon>
        <taxon>Rhabditida</taxon>
        <taxon>Tylenchina</taxon>
        <taxon>Panagrolaimomorpha</taxon>
        <taxon>Panagrolaimoidea</taxon>
        <taxon>Panagrolaimidae</taxon>
        <taxon>Panagrolaimus</taxon>
    </lineage>
</organism>
<sequence length="133" mass="15549">MGNSFSYQRKLRKFRRYVTEDYSATPEMSDLITAIVRDTFHSTTKHDYETPEACQRVADEIVYRLWSTSGGLWRCILLPSKIDFNVKPRPRNFIKFEIQSKKVGRLDIALYQELTSDQFNPACARVPCDGHQH</sequence>
<name>A0AC34QN43_9BILA</name>
<dbReference type="Proteomes" id="UP000887576">
    <property type="component" value="Unplaced"/>
</dbReference>
<reference evidence="2" key="1">
    <citation type="submission" date="2022-11" db="UniProtKB">
        <authorList>
            <consortium name="WormBaseParasite"/>
        </authorList>
    </citation>
    <scope>IDENTIFICATION</scope>
</reference>
<evidence type="ECO:0000313" key="1">
    <source>
        <dbReference type="Proteomes" id="UP000887576"/>
    </source>
</evidence>
<protein>
    <submittedName>
        <fullName evidence="2">Uncharacterized protein</fullName>
    </submittedName>
</protein>
<evidence type="ECO:0000313" key="2">
    <source>
        <dbReference type="WBParaSite" id="JU765_v2.g17756.t1"/>
    </source>
</evidence>
<proteinExistence type="predicted"/>